<reference evidence="2" key="2">
    <citation type="submission" date="2009-11" db="EMBL/GenBank/DDBJ databases">
        <title>The Genome Sequence of Allomyces macrogynus strain ATCC 38327.</title>
        <authorList>
            <consortium name="The Broad Institute Genome Sequencing Platform"/>
            <person name="Russ C."/>
            <person name="Cuomo C."/>
            <person name="Shea T."/>
            <person name="Young S.K."/>
            <person name="Zeng Q."/>
            <person name="Koehrsen M."/>
            <person name="Haas B."/>
            <person name="Borodovsky M."/>
            <person name="Guigo R."/>
            <person name="Alvarado L."/>
            <person name="Berlin A."/>
            <person name="Borenstein D."/>
            <person name="Chen Z."/>
            <person name="Engels R."/>
            <person name="Freedman E."/>
            <person name="Gellesch M."/>
            <person name="Goldberg J."/>
            <person name="Griggs A."/>
            <person name="Gujja S."/>
            <person name="Heiman D."/>
            <person name="Hepburn T."/>
            <person name="Howarth C."/>
            <person name="Jen D."/>
            <person name="Larson L."/>
            <person name="Lewis B."/>
            <person name="Mehta T."/>
            <person name="Park D."/>
            <person name="Pearson M."/>
            <person name="Roberts A."/>
            <person name="Saif S."/>
            <person name="Shenoy N."/>
            <person name="Sisk P."/>
            <person name="Stolte C."/>
            <person name="Sykes S."/>
            <person name="Walk T."/>
            <person name="White J."/>
            <person name="Yandava C."/>
            <person name="Burger G."/>
            <person name="Gray M.W."/>
            <person name="Holland P.W.H."/>
            <person name="King N."/>
            <person name="Lang F.B.F."/>
            <person name="Roger A.J."/>
            <person name="Ruiz-Trillo I."/>
            <person name="Lander E."/>
            <person name="Nusbaum C."/>
        </authorList>
    </citation>
    <scope>NUCLEOTIDE SEQUENCE [LARGE SCALE GENOMIC DNA]</scope>
    <source>
        <strain evidence="2">ATCC 38327</strain>
    </source>
</reference>
<evidence type="ECO:0000313" key="1">
    <source>
        <dbReference type="EMBL" id="KNE69233.1"/>
    </source>
</evidence>
<protein>
    <submittedName>
        <fullName evidence="1">Uncharacterized protein</fullName>
    </submittedName>
</protein>
<dbReference type="VEuPathDB" id="FungiDB:AMAG_13618"/>
<evidence type="ECO:0000313" key="2">
    <source>
        <dbReference type="Proteomes" id="UP000054350"/>
    </source>
</evidence>
<dbReference type="Proteomes" id="UP000054350">
    <property type="component" value="Unassembled WGS sequence"/>
</dbReference>
<dbReference type="AlphaFoldDB" id="A0A0L0T2Z7"/>
<dbReference type="EMBL" id="GG745360">
    <property type="protein sequence ID" value="KNE69233.1"/>
    <property type="molecule type" value="Genomic_DNA"/>
</dbReference>
<keyword evidence="2" id="KW-1185">Reference proteome</keyword>
<name>A0A0L0T2Z7_ALLM3</name>
<sequence length="80" mass="9181">MVFMLEYIAWANVQLLEIVHFHMAQPTTFPFLHHLTAIDLHNPALILLMTYLILCMHLTPMFLNELPLALVAAMYLGAMT</sequence>
<gene>
    <name evidence="1" type="ORF">AMAG_13618</name>
</gene>
<organism evidence="1 2">
    <name type="scientific">Allomyces macrogynus (strain ATCC 38327)</name>
    <name type="common">Allomyces javanicus var. macrogynus</name>
    <dbReference type="NCBI Taxonomy" id="578462"/>
    <lineage>
        <taxon>Eukaryota</taxon>
        <taxon>Fungi</taxon>
        <taxon>Fungi incertae sedis</taxon>
        <taxon>Blastocladiomycota</taxon>
        <taxon>Blastocladiomycetes</taxon>
        <taxon>Blastocladiales</taxon>
        <taxon>Blastocladiaceae</taxon>
        <taxon>Allomyces</taxon>
    </lineage>
</organism>
<proteinExistence type="predicted"/>
<reference evidence="1 2" key="1">
    <citation type="submission" date="2009-11" db="EMBL/GenBank/DDBJ databases">
        <title>Annotation of Allomyces macrogynus ATCC 38327.</title>
        <authorList>
            <consortium name="The Broad Institute Genome Sequencing Platform"/>
            <person name="Russ C."/>
            <person name="Cuomo C."/>
            <person name="Burger G."/>
            <person name="Gray M.W."/>
            <person name="Holland P.W.H."/>
            <person name="King N."/>
            <person name="Lang F.B.F."/>
            <person name="Roger A.J."/>
            <person name="Ruiz-Trillo I."/>
            <person name="Young S.K."/>
            <person name="Zeng Q."/>
            <person name="Gargeya S."/>
            <person name="Fitzgerald M."/>
            <person name="Haas B."/>
            <person name="Abouelleil A."/>
            <person name="Alvarado L."/>
            <person name="Arachchi H.M."/>
            <person name="Berlin A."/>
            <person name="Chapman S.B."/>
            <person name="Gearin G."/>
            <person name="Goldberg J."/>
            <person name="Griggs A."/>
            <person name="Gujja S."/>
            <person name="Hansen M."/>
            <person name="Heiman D."/>
            <person name="Howarth C."/>
            <person name="Larimer J."/>
            <person name="Lui A."/>
            <person name="MacDonald P.J.P."/>
            <person name="McCowen C."/>
            <person name="Montmayeur A."/>
            <person name="Murphy C."/>
            <person name="Neiman D."/>
            <person name="Pearson M."/>
            <person name="Priest M."/>
            <person name="Roberts A."/>
            <person name="Saif S."/>
            <person name="Shea T."/>
            <person name="Sisk P."/>
            <person name="Stolte C."/>
            <person name="Sykes S."/>
            <person name="Wortman J."/>
            <person name="Nusbaum C."/>
            <person name="Birren B."/>
        </authorList>
    </citation>
    <scope>NUCLEOTIDE SEQUENCE [LARGE SCALE GENOMIC DNA]</scope>
    <source>
        <strain evidence="1 2">ATCC 38327</strain>
    </source>
</reference>
<accession>A0A0L0T2Z7</accession>